<gene>
    <name evidence="2" type="ORF">ACFQ5M_06495</name>
</gene>
<dbReference type="Proteomes" id="UP001597267">
    <property type="component" value="Unassembled WGS sequence"/>
</dbReference>
<evidence type="ECO:0000313" key="3">
    <source>
        <dbReference type="Proteomes" id="UP001597267"/>
    </source>
</evidence>
<keyword evidence="1" id="KW-0812">Transmembrane</keyword>
<keyword evidence="1" id="KW-0472">Membrane</keyword>
<keyword evidence="1" id="KW-1133">Transmembrane helix</keyword>
<organism evidence="2 3">
    <name type="scientific">Agrilactobacillus yilanensis</name>
    <dbReference type="NCBI Taxonomy" id="2485997"/>
    <lineage>
        <taxon>Bacteria</taxon>
        <taxon>Bacillati</taxon>
        <taxon>Bacillota</taxon>
        <taxon>Bacilli</taxon>
        <taxon>Lactobacillales</taxon>
        <taxon>Lactobacillaceae</taxon>
        <taxon>Agrilactobacillus</taxon>
    </lineage>
</organism>
<name>A0ABW4J7T1_9LACO</name>
<evidence type="ECO:0000313" key="2">
    <source>
        <dbReference type="EMBL" id="MFD1671733.1"/>
    </source>
</evidence>
<keyword evidence="3" id="KW-1185">Reference proteome</keyword>
<feature type="transmembrane region" description="Helical" evidence="1">
    <location>
        <begin position="21"/>
        <end position="39"/>
    </location>
</feature>
<dbReference type="InterPro" id="IPR021008">
    <property type="entry name" value="DltX"/>
</dbReference>
<proteinExistence type="predicted"/>
<accession>A0ABW4J7T1</accession>
<evidence type="ECO:0000256" key="1">
    <source>
        <dbReference type="SAM" id="Phobius"/>
    </source>
</evidence>
<protein>
    <submittedName>
        <fullName evidence="2">Teichoic acid D-Ala incorporation-associated protein DltX</fullName>
    </submittedName>
</protein>
<dbReference type="Pfam" id="PF12459">
    <property type="entry name" value="DltX"/>
    <property type="match status" value="1"/>
</dbReference>
<dbReference type="RefSeq" id="WP_125713750.1">
    <property type="nucleotide sequence ID" value="NZ_JBHTOP010000022.1"/>
</dbReference>
<sequence>MHEKWQNFKHKDGARFWLRTLLYFGILVVLMYLYSYSGINNSGFIYNEF</sequence>
<dbReference type="EMBL" id="JBHTOP010000022">
    <property type="protein sequence ID" value="MFD1671733.1"/>
    <property type="molecule type" value="Genomic_DNA"/>
</dbReference>
<comment type="caution">
    <text evidence="2">The sequence shown here is derived from an EMBL/GenBank/DDBJ whole genome shotgun (WGS) entry which is preliminary data.</text>
</comment>
<reference evidence="3" key="1">
    <citation type="journal article" date="2019" name="Int. J. Syst. Evol. Microbiol.">
        <title>The Global Catalogue of Microorganisms (GCM) 10K type strain sequencing project: providing services to taxonomists for standard genome sequencing and annotation.</title>
        <authorList>
            <consortium name="The Broad Institute Genomics Platform"/>
            <consortium name="The Broad Institute Genome Sequencing Center for Infectious Disease"/>
            <person name="Wu L."/>
            <person name="Ma J."/>
        </authorList>
    </citation>
    <scope>NUCLEOTIDE SEQUENCE [LARGE SCALE GENOMIC DNA]</scope>
    <source>
        <strain evidence="3">CCM 8896</strain>
    </source>
</reference>